<feature type="compositionally biased region" description="Low complexity" evidence="3">
    <location>
        <begin position="37"/>
        <end position="49"/>
    </location>
</feature>
<evidence type="ECO:0000256" key="2">
    <source>
        <dbReference type="ARBA" id="ARBA00022737"/>
    </source>
</evidence>
<dbReference type="InterPro" id="IPR006594">
    <property type="entry name" value="LisH"/>
</dbReference>
<feature type="region of interest" description="Disordered" evidence="3">
    <location>
        <begin position="648"/>
        <end position="783"/>
    </location>
</feature>
<feature type="compositionally biased region" description="Polar residues" evidence="3">
    <location>
        <begin position="721"/>
        <end position="736"/>
    </location>
</feature>
<feature type="compositionally biased region" description="Low complexity" evidence="3">
    <location>
        <begin position="14"/>
        <end position="24"/>
    </location>
</feature>
<dbReference type="Pfam" id="PF06588">
    <property type="entry name" value="Muskelin_N"/>
    <property type="match status" value="1"/>
</dbReference>
<feature type="compositionally biased region" description="Basic and acidic residues" evidence="3">
    <location>
        <begin position="1141"/>
        <end position="1150"/>
    </location>
</feature>
<keyword evidence="1" id="KW-0880">Kelch repeat</keyword>
<feature type="compositionally biased region" description="Acidic residues" evidence="3">
    <location>
        <begin position="1088"/>
        <end position="1100"/>
    </location>
</feature>
<feature type="region of interest" description="Disordered" evidence="3">
    <location>
        <begin position="1"/>
        <end position="49"/>
    </location>
</feature>
<proteinExistence type="predicted"/>
<evidence type="ECO:0000256" key="1">
    <source>
        <dbReference type="ARBA" id="ARBA00022441"/>
    </source>
</evidence>
<dbReference type="EMBL" id="JAAAIN010000959">
    <property type="protein sequence ID" value="KAG0309000.1"/>
    <property type="molecule type" value="Genomic_DNA"/>
</dbReference>
<dbReference type="PANTHER" id="PTHR15526">
    <property type="entry name" value="MUSKELIN"/>
    <property type="match status" value="1"/>
</dbReference>
<evidence type="ECO:0008006" key="8">
    <source>
        <dbReference type="Google" id="ProtNLM"/>
    </source>
</evidence>
<feature type="region of interest" description="Disordered" evidence="3">
    <location>
        <begin position="1033"/>
        <end position="1218"/>
    </location>
</feature>
<name>A0A9P6R1P3_9FUNG</name>
<evidence type="ECO:0000313" key="7">
    <source>
        <dbReference type="Proteomes" id="UP000823405"/>
    </source>
</evidence>
<keyword evidence="2" id="KW-0677">Repeat</keyword>
<keyword evidence="7" id="KW-1185">Reference proteome</keyword>
<evidence type="ECO:0000313" key="6">
    <source>
        <dbReference type="EMBL" id="KAG0309000.1"/>
    </source>
</evidence>
<dbReference type="GO" id="GO:0005737">
    <property type="term" value="C:cytoplasm"/>
    <property type="evidence" value="ECO:0007669"/>
    <property type="project" value="TreeGrafter"/>
</dbReference>
<feature type="domain" description="Muskelin N-terminal" evidence="4">
    <location>
        <begin position="75"/>
        <end position="257"/>
    </location>
</feature>
<dbReference type="OrthoDB" id="10052615at2759"/>
<feature type="compositionally biased region" description="Acidic residues" evidence="3">
    <location>
        <begin position="1187"/>
        <end position="1218"/>
    </location>
</feature>
<evidence type="ECO:0000256" key="3">
    <source>
        <dbReference type="SAM" id="MobiDB-lite"/>
    </source>
</evidence>
<dbReference type="InterPro" id="IPR008979">
    <property type="entry name" value="Galactose-bd-like_sf"/>
</dbReference>
<feature type="compositionally biased region" description="Polar residues" evidence="3">
    <location>
        <begin position="1035"/>
        <end position="1060"/>
    </location>
</feature>
<dbReference type="SUPFAM" id="SSF49785">
    <property type="entry name" value="Galactose-binding domain-like"/>
    <property type="match status" value="1"/>
</dbReference>
<feature type="compositionally biased region" description="Low complexity" evidence="3">
    <location>
        <begin position="703"/>
        <end position="718"/>
    </location>
</feature>
<dbReference type="PANTHER" id="PTHR15526:SF5">
    <property type="entry name" value="MUSKELIN"/>
    <property type="match status" value="1"/>
</dbReference>
<dbReference type="InterPro" id="IPR010565">
    <property type="entry name" value="Muskelin_N"/>
</dbReference>
<dbReference type="Gene3D" id="2.120.10.80">
    <property type="entry name" value="Kelch-type beta propeller"/>
    <property type="match status" value="2"/>
</dbReference>
<feature type="region of interest" description="Disordered" evidence="3">
    <location>
        <begin position="897"/>
        <end position="942"/>
    </location>
</feature>
<evidence type="ECO:0000259" key="5">
    <source>
        <dbReference type="Pfam" id="PF24981"/>
    </source>
</evidence>
<organism evidence="6 7">
    <name type="scientific">Linnemannia gamsii</name>
    <dbReference type="NCBI Taxonomy" id="64522"/>
    <lineage>
        <taxon>Eukaryota</taxon>
        <taxon>Fungi</taxon>
        <taxon>Fungi incertae sedis</taxon>
        <taxon>Mucoromycota</taxon>
        <taxon>Mortierellomycotina</taxon>
        <taxon>Mortierellomycetes</taxon>
        <taxon>Mortierellales</taxon>
        <taxon>Mortierellaceae</taxon>
        <taxon>Linnemannia</taxon>
    </lineage>
</organism>
<dbReference type="InterPro" id="IPR052456">
    <property type="entry name" value="CTLH_complex_component"/>
</dbReference>
<sequence length="1259" mass="139924">MMLHPGSQAAAGLPYTTPSPSSTTAAGRDGKQTSKDPISTSSTNTNNTNIPASIAAANRKQGDYLTALAIMRPCVLDYDVHSCSSYSASYLPENIKTNNPHDQSSRWSSGSNNQMQYIMIKLKSMAVAHTITFGKYHKVHVCNLKEFKVFGGLTTSNMTELLHTGLRNDHEPETFLLKHKTNSVVFPCQYIKIVPLMAWGANFNFSVWHVEVKGIPDTELFRETESVRLCLKHFRQRKLFDAFKALQERTHIQLEDPLLTKLHQELVLRGNFKRAEGLIAEAAERGLFDEYIQAYDYKPIWKRLRSNSHRQGVHHHHHSHQSSHLEDSPRHRGGHQMCIDTKGGYVYLMGGWDGARDLADFWAYHIPSQTWILISADTSLPQHQALFLLGKYVDPDNRSKVDLCSDFWRFDIDPSSPPHGRWTKICGNTAVVNGPELIYDHQMCLDPVSQTLYVFGGRVVHLDKNVQHYSGLYSYHIPSGLWKLLRADGQATPKQDGTTVLRSRIGHSMLYDETMRSLVIFAGQMNKDYLSDFYVYDIAADRVIEVCKDYNKQGGPEAGFTQRATISSRGREIYVLSGLVKDRALGAETVKNSFWVFKLPGQGQMDAIRDVQYALANAKTSGSIGSLKSIMNHGRSLSEQFEQDIDHANGTFRSGSTRRKIGDDDGHGHRDLGRRSSRRTVGSAHESTSAADLASSGREKSSTRTMQTRSSSATVARSSNKRTNSTGSPSFQSARANNDLMGSYTTSQGVAPNEREGMVSGISSANSTPSIHRRPSLSRVHPDDTIEPMSLAYVLSDQGSWQKIFQNSSPELGEPSEPEPAPRYAHQLVYDDVNEVQYLFGGNPGEQGNMSKRLDDFWELRLYRPTPDQIVRKAKYLLRTQQFKELCQRPETSVLTSTTPVSLSSLPPRPNGSSSSRRSSYRSTHSNTGLIQRGTPEHHDQSQRALNFLRTELSVVVDQTNRAESEDFKALIRGLLLGAFSPSAGLSSSLSKSQKPSFAFTGTRINHVAGSIGNPLRTTVMLAPSPISSPSINSTRLMLSSPNPEGSQYSHHHGNVTSGTRPFLASPDGSNRNGPVFDRSEQQQIDENGQEADQEDEDSPMQDSHSSLESNRPPRSPQRGRGGTTSAVAVGSVRVTGSEDLDLKGLDHNGDQIQPPSSSSLQDDSSDDLSDGDRSDQDNSSDTGTAMDEDFDEDHSDEVNSDNDERDDDEYQDIDLDDQDPIMKGFYRDRTLLYERLLEFFAEDVKQPKGDLTDLVKVG</sequence>
<feature type="compositionally biased region" description="Basic and acidic residues" evidence="3">
    <location>
        <begin position="660"/>
        <end position="674"/>
    </location>
</feature>
<dbReference type="InterPro" id="IPR056737">
    <property type="entry name" value="Beta-prop_ATRN-MKLN-like"/>
</dbReference>
<feature type="compositionally biased region" description="Low complexity" evidence="3">
    <location>
        <begin position="897"/>
        <end position="923"/>
    </location>
</feature>
<accession>A0A9P6R1P3</accession>
<feature type="compositionally biased region" description="Polar residues" evidence="3">
    <location>
        <begin position="1101"/>
        <end position="1110"/>
    </location>
</feature>
<feature type="region of interest" description="Disordered" evidence="3">
    <location>
        <begin position="311"/>
        <end position="333"/>
    </location>
</feature>
<dbReference type="Proteomes" id="UP000823405">
    <property type="component" value="Unassembled WGS sequence"/>
</dbReference>
<dbReference type="PROSITE" id="PS50896">
    <property type="entry name" value="LISH"/>
    <property type="match status" value="1"/>
</dbReference>
<reference evidence="6" key="1">
    <citation type="journal article" date="2020" name="Fungal Divers.">
        <title>Resolving the Mortierellaceae phylogeny through synthesis of multi-gene phylogenetics and phylogenomics.</title>
        <authorList>
            <person name="Vandepol N."/>
            <person name="Liber J."/>
            <person name="Desiro A."/>
            <person name="Na H."/>
            <person name="Kennedy M."/>
            <person name="Barry K."/>
            <person name="Grigoriev I.V."/>
            <person name="Miller A.N."/>
            <person name="O'Donnell K."/>
            <person name="Stajich J.E."/>
            <person name="Bonito G."/>
        </authorList>
    </citation>
    <scope>NUCLEOTIDE SEQUENCE</scope>
    <source>
        <strain evidence="6">NVP60</strain>
    </source>
</reference>
<dbReference type="Pfam" id="PF24981">
    <property type="entry name" value="Beta-prop_ATRN-LZTR1"/>
    <property type="match status" value="1"/>
</dbReference>
<protein>
    <recommendedName>
        <fullName evidence="8">LisH domain-containing protein</fullName>
    </recommendedName>
</protein>
<gene>
    <name evidence="6" type="ORF">BGZ97_013189</name>
</gene>
<dbReference type="AlphaFoldDB" id="A0A9P6R1P3"/>
<feature type="domain" description="Attractin/MKLN-like beta-propeller" evidence="5">
    <location>
        <begin position="322"/>
        <end position="578"/>
    </location>
</feature>
<feature type="compositionally biased region" description="Polar residues" evidence="3">
    <location>
        <begin position="761"/>
        <end position="770"/>
    </location>
</feature>
<dbReference type="InterPro" id="IPR015915">
    <property type="entry name" value="Kelch-typ_b-propeller"/>
</dbReference>
<evidence type="ECO:0000259" key="4">
    <source>
        <dbReference type="Pfam" id="PF06588"/>
    </source>
</evidence>
<comment type="caution">
    <text evidence="6">The sequence shown here is derived from an EMBL/GenBank/DDBJ whole genome shotgun (WGS) entry which is preliminary data.</text>
</comment>
<feature type="compositionally biased region" description="Basic residues" evidence="3">
    <location>
        <begin position="311"/>
        <end position="321"/>
    </location>
</feature>
<dbReference type="Gene3D" id="2.60.120.260">
    <property type="entry name" value="Galactose-binding domain-like"/>
    <property type="match status" value="1"/>
</dbReference>
<dbReference type="SUPFAM" id="SSF117281">
    <property type="entry name" value="Kelch motif"/>
    <property type="match status" value="1"/>
</dbReference>